<sequence length="100" mass="10930">MEESIPNENKGFRMLSKMGWKAGQTLGKDEANSAALIEPIIPQQYAKNAGLGSSMPGPVPTSSNPKEERKKSVWEKTRARYKVLGDEPPPPASSSPEFED</sequence>
<reference evidence="4" key="1">
    <citation type="submission" date="2025-08" db="UniProtKB">
        <authorList>
            <consortium name="RefSeq"/>
        </authorList>
    </citation>
    <scope>IDENTIFICATION</scope>
</reference>
<dbReference type="GeneID" id="103522200"/>
<evidence type="ECO:0000256" key="1">
    <source>
        <dbReference type="SAM" id="MobiDB-lite"/>
    </source>
</evidence>
<evidence type="ECO:0000259" key="2">
    <source>
        <dbReference type="PROSITE" id="PS50174"/>
    </source>
</evidence>
<dbReference type="GO" id="GO:0003676">
    <property type="term" value="F:nucleic acid binding"/>
    <property type="evidence" value="ECO:0007669"/>
    <property type="project" value="InterPro"/>
</dbReference>
<feature type="region of interest" description="Disordered" evidence="1">
    <location>
        <begin position="47"/>
        <end position="100"/>
    </location>
</feature>
<organism evidence="3 4">
    <name type="scientific">Diaphorina citri</name>
    <name type="common">Asian citrus psyllid</name>
    <dbReference type="NCBI Taxonomy" id="121845"/>
    <lineage>
        <taxon>Eukaryota</taxon>
        <taxon>Metazoa</taxon>
        <taxon>Ecdysozoa</taxon>
        <taxon>Arthropoda</taxon>
        <taxon>Hexapoda</taxon>
        <taxon>Insecta</taxon>
        <taxon>Pterygota</taxon>
        <taxon>Neoptera</taxon>
        <taxon>Paraneoptera</taxon>
        <taxon>Hemiptera</taxon>
        <taxon>Sternorrhyncha</taxon>
        <taxon>Psylloidea</taxon>
        <taxon>Psyllidae</taxon>
        <taxon>Diaphorininae</taxon>
        <taxon>Diaphorina</taxon>
    </lineage>
</organism>
<keyword evidence="3" id="KW-1185">Reference proteome</keyword>
<dbReference type="PANTHER" id="PTHR23106">
    <property type="entry name" value="ANGIOGENIC FACTOR WITH G PATCH AND FHA DOMAINS 1"/>
    <property type="match status" value="1"/>
</dbReference>
<dbReference type="AlphaFoldDB" id="A0A3Q0JIS3"/>
<dbReference type="InterPro" id="IPR053027">
    <property type="entry name" value="AGGF1"/>
</dbReference>
<evidence type="ECO:0000313" key="3">
    <source>
        <dbReference type="Proteomes" id="UP000079169"/>
    </source>
</evidence>
<dbReference type="PANTHER" id="PTHR23106:SF24">
    <property type="entry name" value="ANGIOGENIC FACTOR WITH G PATCH AND FHA DOMAINS 1"/>
    <property type="match status" value="1"/>
</dbReference>
<feature type="domain" description="G-patch" evidence="2">
    <location>
        <begin position="7"/>
        <end position="56"/>
    </location>
</feature>
<dbReference type="PROSITE" id="PS50174">
    <property type="entry name" value="G_PATCH"/>
    <property type="match status" value="1"/>
</dbReference>
<proteinExistence type="predicted"/>
<dbReference type="RefSeq" id="XP_026688289.1">
    <property type="nucleotide sequence ID" value="XM_026832488.1"/>
</dbReference>
<name>A0A3Q0JIS3_DIACI</name>
<dbReference type="STRING" id="121845.A0A3Q0JIS3"/>
<dbReference type="KEGG" id="dci:103522200"/>
<dbReference type="Proteomes" id="UP000079169">
    <property type="component" value="Unplaced"/>
</dbReference>
<gene>
    <name evidence="4" type="primary">LOC103522200</name>
</gene>
<accession>A0A3Q0JIS3</accession>
<dbReference type="InterPro" id="IPR000467">
    <property type="entry name" value="G_patch_dom"/>
</dbReference>
<feature type="compositionally biased region" description="Basic and acidic residues" evidence="1">
    <location>
        <begin position="65"/>
        <end position="78"/>
    </location>
</feature>
<dbReference type="Pfam" id="PF01585">
    <property type="entry name" value="G-patch"/>
    <property type="match status" value="1"/>
</dbReference>
<dbReference type="PaxDb" id="121845-A0A3Q0JIS3"/>
<dbReference type="SMART" id="SM00443">
    <property type="entry name" value="G_patch"/>
    <property type="match status" value="1"/>
</dbReference>
<evidence type="ECO:0000313" key="4">
    <source>
        <dbReference type="RefSeq" id="XP_026688289.1"/>
    </source>
</evidence>
<protein>
    <submittedName>
        <fullName evidence="4">G patch domain-containing protein 11-like</fullName>
    </submittedName>
</protein>